<name>A0A6A6PQY6_9PEZI</name>
<protein>
    <recommendedName>
        <fullName evidence="2">Stc1 domain-containing protein</fullName>
    </recommendedName>
</protein>
<dbReference type="RefSeq" id="XP_033588925.1">
    <property type="nucleotide sequence ID" value="XM_033729689.1"/>
</dbReference>
<organism evidence="3 4">
    <name type="scientific">Neohortaea acidophila</name>
    <dbReference type="NCBI Taxonomy" id="245834"/>
    <lineage>
        <taxon>Eukaryota</taxon>
        <taxon>Fungi</taxon>
        <taxon>Dikarya</taxon>
        <taxon>Ascomycota</taxon>
        <taxon>Pezizomycotina</taxon>
        <taxon>Dothideomycetes</taxon>
        <taxon>Dothideomycetidae</taxon>
        <taxon>Mycosphaerellales</taxon>
        <taxon>Teratosphaeriaceae</taxon>
        <taxon>Neohortaea</taxon>
    </lineage>
</organism>
<gene>
    <name evidence="3" type="ORF">BDY17DRAFT_158643</name>
</gene>
<evidence type="ECO:0000313" key="3">
    <source>
        <dbReference type="EMBL" id="KAF2482355.1"/>
    </source>
</evidence>
<feature type="domain" description="Stc1" evidence="2">
    <location>
        <begin position="9"/>
        <end position="90"/>
    </location>
</feature>
<feature type="compositionally biased region" description="Polar residues" evidence="1">
    <location>
        <begin position="213"/>
        <end position="222"/>
    </location>
</feature>
<proteinExistence type="predicted"/>
<dbReference type="EMBL" id="MU001636">
    <property type="protein sequence ID" value="KAF2482355.1"/>
    <property type="molecule type" value="Genomic_DNA"/>
</dbReference>
<keyword evidence="4" id="KW-1185">Reference proteome</keyword>
<dbReference type="InterPro" id="IPR024630">
    <property type="entry name" value="Stc1"/>
</dbReference>
<sequence>MHPSSRIPCRICLANKPHKAFSHSQMSKLHDRIRTCKRHSPGDQPYVCCRDCEPAKQGKVKCGWCGEKKQREEFSKREFKDVEPTCMGCKGEMEKMGNDGSDDGGDIEESAVGQNNGEENDERWKGLVRAADSASGGWKEDGATATLVPINGKRSAVASTMEDSETETLVPTKEKRSGVASTTCPPQFNFPEDDWSASGTKELATEKRGAGVSASSSSQLNLNEDEWPVLGTKS</sequence>
<feature type="region of interest" description="Disordered" evidence="1">
    <location>
        <begin position="97"/>
        <end position="120"/>
    </location>
</feature>
<evidence type="ECO:0000259" key="2">
    <source>
        <dbReference type="Pfam" id="PF12898"/>
    </source>
</evidence>
<dbReference type="AlphaFoldDB" id="A0A6A6PQY6"/>
<evidence type="ECO:0000313" key="4">
    <source>
        <dbReference type="Proteomes" id="UP000799767"/>
    </source>
</evidence>
<dbReference type="Proteomes" id="UP000799767">
    <property type="component" value="Unassembled WGS sequence"/>
</dbReference>
<feature type="region of interest" description="Disordered" evidence="1">
    <location>
        <begin position="155"/>
        <end position="234"/>
    </location>
</feature>
<accession>A0A6A6PQY6</accession>
<dbReference type="Pfam" id="PF12898">
    <property type="entry name" value="Stc1"/>
    <property type="match status" value="1"/>
</dbReference>
<evidence type="ECO:0000256" key="1">
    <source>
        <dbReference type="SAM" id="MobiDB-lite"/>
    </source>
</evidence>
<reference evidence="3" key="1">
    <citation type="journal article" date="2020" name="Stud. Mycol.">
        <title>101 Dothideomycetes genomes: a test case for predicting lifestyles and emergence of pathogens.</title>
        <authorList>
            <person name="Haridas S."/>
            <person name="Albert R."/>
            <person name="Binder M."/>
            <person name="Bloem J."/>
            <person name="Labutti K."/>
            <person name="Salamov A."/>
            <person name="Andreopoulos B."/>
            <person name="Baker S."/>
            <person name="Barry K."/>
            <person name="Bills G."/>
            <person name="Bluhm B."/>
            <person name="Cannon C."/>
            <person name="Castanera R."/>
            <person name="Culley D."/>
            <person name="Daum C."/>
            <person name="Ezra D."/>
            <person name="Gonzalez J."/>
            <person name="Henrissat B."/>
            <person name="Kuo A."/>
            <person name="Liang C."/>
            <person name="Lipzen A."/>
            <person name="Lutzoni F."/>
            <person name="Magnuson J."/>
            <person name="Mondo S."/>
            <person name="Nolan M."/>
            <person name="Ohm R."/>
            <person name="Pangilinan J."/>
            <person name="Park H.-J."/>
            <person name="Ramirez L."/>
            <person name="Alfaro M."/>
            <person name="Sun H."/>
            <person name="Tritt A."/>
            <person name="Yoshinaga Y."/>
            <person name="Zwiers L.-H."/>
            <person name="Turgeon B."/>
            <person name="Goodwin S."/>
            <person name="Spatafora J."/>
            <person name="Crous P."/>
            <person name="Grigoriev I."/>
        </authorList>
    </citation>
    <scope>NUCLEOTIDE SEQUENCE</scope>
    <source>
        <strain evidence="3">CBS 113389</strain>
    </source>
</reference>
<feature type="compositionally biased region" description="Acidic residues" evidence="1">
    <location>
        <begin position="100"/>
        <end position="109"/>
    </location>
</feature>
<dbReference type="GeneID" id="54470691"/>